<evidence type="ECO:0000256" key="8">
    <source>
        <dbReference type="ARBA" id="ARBA00023299"/>
    </source>
</evidence>
<dbReference type="SUPFAM" id="SSF52283">
    <property type="entry name" value="Formate/glycerate dehydrogenase catalytic domain-like"/>
    <property type="match status" value="1"/>
</dbReference>
<dbReference type="CDD" id="cd12173">
    <property type="entry name" value="PGDH_4"/>
    <property type="match status" value="1"/>
</dbReference>
<dbReference type="InterPro" id="IPR045865">
    <property type="entry name" value="ACT-like_dom_sf"/>
</dbReference>
<name>A0ABU9E816_9BACT</name>
<comment type="similarity">
    <text evidence="3 11">Belongs to the D-isomer specific 2-hydroxyacid dehydrogenase family.</text>
</comment>
<dbReference type="SUPFAM" id="SSF143548">
    <property type="entry name" value="Serine metabolism enzymes domain"/>
    <property type="match status" value="1"/>
</dbReference>
<dbReference type="Gene3D" id="3.30.70.260">
    <property type="match status" value="1"/>
</dbReference>
<dbReference type="Gene3D" id="3.40.50.720">
    <property type="entry name" value="NAD(P)-binding Rossmann-like Domain"/>
    <property type="match status" value="2"/>
</dbReference>
<keyword evidence="6 11" id="KW-0560">Oxidoreductase</keyword>
<dbReference type="PROSITE" id="PS51671">
    <property type="entry name" value="ACT"/>
    <property type="match status" value="1"/>
</dbReference>
<dbReference type="SUPFAM" id="SSF51735">
    <property type="entry name" value="NAD(P)-binding Rossmann-fold domains"/>
    <property type="match status" value="1"/>
</dbReference>
<dbReference type="InterPro" id="IPR036291">
    <property type="entry name" value="NAD(P)-bd_dom_sf"/>
</dbReference>
<accession>A0ABU9E816</accession>
<comment type="catalytic activity">
    <reaction evidence="9">
        <text>(R)-2-hydroxyglutarate + NAD(+) = 2-oxoglutarate + NADH + H(+)</text>
        <dbReference type="Rhea" id="RHEA:49612"/>
        <dbReference type="ChEBI" id="CHEBI:15378"/>
        <dbReference type="ChEBI" id="CHEBI:15801"/>
        <dbReference type="ChEBI" id="CHEBI:16810"/>
        <dbReference type="ChEBI" id="CHEBI:57540"/>
        <dbReference type="ChEBI" id="CHEBI:57945"/>
        <dbReference type="EC" id="1.1.1.399"/>
    </reaction>
</comment>
<dbReference type="Pfam" id="PF00389">
    <property type="entry name" value="2-Hacid_dh"/>
    <property type="match status" value="1"/>
</dbReference>
<dbReference type="NCBIfam" id="TIGR01327">
    <property type="entry name" value="PGDH"/>
    <property type="match status" value="1"/>
</dbReference>
<dbReference type="PANTHER" id="PTHR42789:SF1">
    <property type="entry name" value="D-ISOMER SPECIFIC 2-HYDROXYACID DEHYDROGENASE FAMILY PROTEIN (AFU_ORTHOLOGUE AFUA_6G10090)"/>
    <property type="match status" value="1"/>
</dbReference>
<evidence type="ECO:0000256" key="9">
    <source>
        <dbReference type="ARBA" id="ARBA00048126"/>
    </source>
</evidence>
<dbReference type="InterPro" id="IPR029753">
    <property type="entry name" value="D-isomer_DH_CS"/>
</dbReference>
<keyword evidence="7 11" id="KW-0520">NAD</keyword>
<dbReference type="Gene3D" id="3.30.1330.90">
    <property type="entry name" value="D-3-phosphoglycerate dehydrogenase, domain 3"/>
    <property type="match status" value="1"/>
</dbReference>
<dbReference type="InterPro" id="IPR029752">
    <property type="entry name" value="D-isomer_DH_CS1"/>
</dbReference>
<dbReference type="Proteomes" id="UP001484239">
    <property type="component" value="Unassembled WGS sequence"/>
</dbReference>
<comment type="caution">
    <text evidence="13">The sequence shown here is derived from an EMBL/GenBank/DDBJ whole genome shotgun (WGS) entry which is preliminary data.</text>
</comment>
<reference evidence="13 14" key="1">
    <citation type="submission" date="2024-02" db="EMBL/GenBank/DDBJ databases">
        <title>A novel Gemmatimonadota bacterium.</title>
        <authorList>
            <person name="Du Z.-J."/>
            <person name="Ye Y.-Q."/>
        </authorList>
    </citation>
    <scope>NUCLEOTIDE SEQUENCE [LARGE SCALE GENOMIC DNA]</scope>
    <source>
        <strain evidence="13 14">DH-20</strain>
    </source>
</reference>
<comment type="catalytic activity">
    <reaction evidence="10 11">
        <text>(2R)-3-phosphoglycerate + NAD(+) = 3-phosphooxypyruvate + NADH + H(+)</text>
        <dbReference type="Rhea" id="RHEA:12641"/>
        <dbReference type="ChEBI" id="CHEBI:15378"/>
        <dbReference type="ChEBI" id="CHEBI:18110"/>
        <dbReference type="ChEBI" id="CHEBI:57540"/>
        <dbReference type="ChEBI" id="CHEBI:57945"/>
        <dbReference type="ChEBI" id="CHEBI:58272"/>
        <dbReference type="EC" id="1.1.1.95"/>
    </reaction>
</comment>
<comment type="function">
    <text evidence="1">Catalyzes the reversible oxidation of 3-phospho-D-glycerate to 3-phosphonooxypyruvate, the first step of the phosphorylated L-serine biosynthesis pathway. Also catalyzes the reversible oxidation of 2-hydroxyglutarate to 2-oxoglutarate.</text>
</comment>
<keyword evidence="14" id="KW-1185">Reference proteome</keyword>
<dbReference type="RefSeq" id="WP_405286706.1">
    <property type="nucleotide sequence ID" value="NZ_JBBHLI010000003.1"/>
</dbReference>
<organism evidence="13 14">
    <name type="scientific">Gaopeijia maritima</name>
    <dbReference type="NCBI Taxonomy" id="3119007"/>
    <lineage>
        <taxon>Bacteria</taxon>
        <taxon>Pseudomonadati</taxon>
        <taxon>Gemmatimonadota</taxon>
        <taxon>Longimicrobiia</taxon>
        <taxon>Gaopeijiales</taxon>
        <taxon>Gaopeijiaceae</taxon>
        <taxon>Gaopeijia</taxon>
    </lineage>
</organism>
<proteinExistence type="inferred from homology"/>
<evidence type="ECO:0000256" key="1">
    <source>
        <dbReference type="ARBA" id="ARBA00003800"/>
    </source>
</evidence>
<gene>
    <name evidence="13" type="primary">serA</name>
    <name evidence="13" type="ORF">WI372_07875</name>
</gene>
<dbReference type="InterPro" id="IPR006139">
    <property type="entry name" value="D-isomer_2_OHA_DH_cat_dom"/>
</dbReference>
<dbReference type="PROSITE" id="PS00065">
    <property type="entry name" value="D_2_HYDROXYACID_DH_1"/>
    <property type="match status" value="1"/>
</dbReference>
<dbReference type="Pfam" id="PF02826">
    <property type="entry name" value="2-Hacid_dh_C"/>
    <property type="match status" value="1"/>
</dbReference>
<feature type="domain" description="ACT" evidence="12">
    <location>
        <begin position="460"/>
        <end position="535"/>
    </location>
</feature>
<keyword evidence="5 11" id="KW-0028">Amino-acid biosynthesis</keyword>
<dbReference type="GO" id="GO:0004617">
    <property type="term" value="F:phosphoglycerate dehydrogenase activity"/>
    <property type="evidence" value="ECO:0007669"/>
    <property type="project" value="UniProtKB-EC"/>
</dbReference>
<dbReference type="InterPro" id="IPR006140">
    <property type="entry name" value="D-isomer_DH_NAD-bd"/>
</dbReference>
<dbReference type="PROSITE" id="PS00671">
    <property type="entry name" value="D_2_HYDROXYACID_DH_3"/>
    <property type="match status" value="1"/>
</dbReference>
<keyword evidence="8 11" id="KW-0718">Serine biosynthesis</keyword>
<dbReference type="PANTHER" id="PTHR42789">
    <property type="entry name" value="D-ISOMER SPECIFIC 2-HYDROXYACID DEHYDROGENASE FAMILY PROTEIN (AFU_ORTHOLOGUE AFUA_6G10090)"/>
    <property type="match status" value="1"/>
</dbReference>
<evidence type="ECO:0000313" key="14">
    <source>
        <dbReference type="Proteomes" id="UP001484239"/>
    </source>
</evidence>
<evidence type="ECO:0000256" key="7">
    <source>
        <dbReference type="ARBA" id="ARBA00023027"/>
    </source>
</evidence>
<evidence type="ECO:0000256" key="10">
    <source>
        <dbReference type="ARBA" id="ARBA00048731"/>
    </source>
</evidence>
<dbReference type="EMBL" id="JBBHLI010000003">
    <property type="protein sequence ID" value="MEK9500891.1"/>
    <property type="molecule type" value="Genomic_DNA"/>
</dbReference>
<dbReference type="InterPro" id="IPR002912">
    <property type="entry name" value="ACT_dom"/>
</dbReference>
<dbReference type="InterPro" id="IPR050857">
    <property type="entry name" value="D-2-hydroxyacid_DH"/>
</dbReference>
<evidence type="ECO:0000256" key="6">
    <source>
        <dbReference type="ARBA" id="ARBA00023002"/>
    </source>
</evidence>
<evidence type="ECO:0000256" key="5">
    <source>
        <dbReference type="ARBA" id="ARBA00022605"/>
    </source>
</evidence>
<dbReference type="InterPro" id="IPR029009">
    <property type="entry name" value="ASB_dom_sf"/>
</dbReference>
<sequence>MPVRILVTDRVNPVGIALLEETPGFEVDVEPTLPPDVLRQRVGEYDAIIGRSATSITADLLQAGGRLRCIGRAGVGVDNVDMEEATRLGVAVINAPAGNTVAVAELFFGAVIGLLRNLGRADRSMREGRWDRSALTGTELKGKTLGIVGLGRIGSEVARRAHAFGMTLTAFDPYASDDRFQRNRAERAPTLEALMAGADVVTVHTPLNKETRGMIGAAQLSALRDGSVLVNMARGGIIDEEALLAELAKERLRGAVLDVYSTEPLEGEHPFRDRPDVVLTPHLGASTMESQRNVAVDVCAGVRDFLLHDDLSRSLNVEVGGADTDALPAALRLARRAASIARALLSTRGARAVSALTLSTGNDFASAGPVLLSAAAAGVLENVVDAGRLNLINARQVASERGIELRLGSGSKAPHLRAIEVRVQAGDEEVRIGGVAPLDADPRLTRIADFHVDVTPRRTLMVLHNRDVPGVIGRVGTLLGNAGVNIAEYHQARMAQGGEALAVVTLDGPPPPEASAQLLELPDISRVTVVSFRGDD</sequence>
<dbReference type="SUPFAM" id="SSF55021">
    <property type="entry name" value="ACT-like"/>
    <property type="match status" value="1"/>
</dbReference>
<comment type="pathway">
    <text evidence="2 11">Amino-acid biosynthesis; L-serine biosynthesis; L-serine from 3-phospho-D-glycerate: step 1/3.</text>
</comment>
<dbReference type="Pfam" id="PF01842">
    <property type="entry name" value="ACT"/>
    <property type="match status" value="1"/>
</dbReference>
<dbReference type="InterPro" id="IPR006236">
    <property type="entry name" value="PGDH"/>
</dbReference>
<dbReference type="CDD" id="cd04902">
    <property type="entry name" value="ACT_3PGDH-xct"/>
    <property type="match status" value="1"/>
</dbReference>
<evidence type="ECO:0000313" key="13">
    <source>
        <dbReference type="EMBL" id="MEK9500891.1"/>
    </source>
</evidence>
<evidence type="ECO:0000256" key="2">
    <source>
        <dbReference type="ARBA" id="ARBA00005216"/>
    </source>
</evidence>
<evidence type="ECO:0000256" key="3">
    <source>
        <dbReference type="ARBA" id="ARBA00005854"/>
    </source>
</evidence>
<evidence type="ECO:0000256" key="11">
    <source>
        <dbReference type="RuleBase" id="RU363003"/>
    </source>
</evidence>
<dbReference type="EC" id="1.1.1.95" evidence="11"/>
<protein>
    <recommendedName>
        <fullName evidence="4 11">D-3-phosphoglycerate dehydrogenase</fullName>
        <ecNumber evidence="11">1.1.1.95</ecNumber>
    </recommendedName>
</protein>
<evidence type="ECO:0000259" key="12">
    <source>
        <dbReference type="PROSITE" id="PS51671"/>
    </source>
</evidence>
<evidence type="ECO:0000256" key="4">
    <source>
        <dbReference type="ARBA" id="ARBA00021582"/>
    </source>
</evidence>